<sequence>MSLPAKCLVQVAANSGLRAVSVRHSSQAPK</sequence>
<dbReference type="EnsemblMetazoa" id="CJA42836.1">
    <property type="protein sequence ID" value="CJA42836.1"/>
    <property type="gene ID" value="WBGene00218684"/>
</dbReference>
<dbReference type="AlphaFoldDB" id="A0A8R1EVA6"/>
<evidence type="ECO:0000313" key="2">
    <source>
        <dbReference type="Proteomes" id="UP000005237"/>
    </source>
</evidence>
<dbReference type="Proteomes" id="UP000005237">
    <property type="component" value="Unassembled WGS sequence"/>
</dbReference>
<reference evidence="1" key="2">
    <citation type="submission" date="2022-06" db="UniProtKB">
        <authorList>
            <consortium name="EnsemblMetazoa"/>
        </authorList>
    </citation>
    <scope>IDENTIFICATION</scope>
    <source>
        <strain evidence="1">DF5081</strain>
    </source>
</reference>
<proteinExistence type="predicted"/>
<reference evidence="2" key="1">
    <citation type="submission" date="2010-08" db="EMBL/GenBank/DDBJ databases">
        <authorList>
            <consortium name="Caenorhabditis japonica Sequencing Consortium"/>
            <person name="Wilson R.K."/>
        </authorList>
    </citation>
    <scope>NUCLEOTIDE SEQUENCE [LARGE SCALE GENOMIC DNA]</scope>
    <source>
        <strain evidence="2">DF5081</strain>
    </source>
</reference>
<name>A0A8R1EVA6_CAEJA</name>
<accession>A0A8R1EVA6</accession>
<keyword evidence="2" id="KW-1185">Reference proteome</keyword>
<organism evidence="1 2">
    <name type="scientific">Caenorhabditis japonica</name>
    <dbReference type="NCBI Taxonomy" id="281687"/>
    <lineage>
        <taxon>Eukaryota</taxon>
        <taxon>Metazoa</taxon>
        <taxon>Ecdysozoa</taxon>
        <taxon>Nematoda</taxon>
        <taxon>Chromadorea</taxon>
        <taxon>Rhabditida</taxon>
        <taxon>Rhabditina</taxon>
        <taxon>Rhabditomorpha</taxon>
        <taxon>Rhabditoidea</taxon>
        <taxon>Rhabditidae</taxon>
        <taxon>Peloderinae</taxon>
        <taxon>Caenorhabditis</taxon>
    </lineage>
</organism>
<protein>
    <submittedName>
        <fullName evidence="1">Uncharacterized protein</fullName>
    </submittedName>
</protein>
<evidence type="ECO:0000313" key="1">
    <source>
        <dbReference type="EnsemblMetazoa" id="CJA42836.1"/>
    </source>
</evidence>